<dbReference type="Proteomes" id="UP000267469">
    <property type="component" value="Unassembled WGS sequence"/>
</dbReference>
<comment type="caution">
    <text evidence="2">The sequence shown here is derived from an EMBL/GenBank/DDBJ whole genome shotgun (WGS) entry which is preliminary data.</text>
</comment>
<gene>
    <name evidence="2" type="ORF">ED312_18295</name>
</gene>
<dbReference type="GO" id="GO:0045892">
    <property type="term" value="P:negative regulation of DNA-templated transcription"/>
    <property type="evidence" value="ECO:0007669"/>
    <property type="project" value="InterPro"/>
</dbReference>
<dbReference type="InterPro" id="IPR010744">
    <property type="entry name" value="Phage_CI_N"/>
</dbReference>
<dbReference type="AlphaFoldDB" id="A0A3N0E1M3"/>
<protein>
    <recommendedName>
        <fullName evidence="1">Bacteriophage CI repressor N-terminal domain-containing protein</fullName>
    </recommendedName>
</protein>
<keyword evidence="3" id="KW-1185">Reference proteome</keyword>
<dbReference type="GO" id="GO:0003677">
    <property type="term" value="F:DNA binding"/>
    <property type="evidence" value="ECO:0007669"/>
    <property type="project" value="InterPro"/>
</dbReference>
<dbReference type="Gene3D" id="1.10.260.40">
    <property type="entry name" value="lambda repressor-like DNA-binding domains"/>
    <property type="match status" value="1"/>
</dbReference>
<evidence type="ECO:0000313" key="2">
    <source>
        <dbReference type="EMBL" id="RNL81686.1"/>
    </source>
</evidence>
<name>A0A3N0E1M3_SINP1</name>
<evidence type="ECO:0000259" key="1">
    <source>
        <dbReference type="Pfam" id="PF07022"/>
    </source>
</evidence>
<dbReference type="InterPro" id="IPR010982">
    <property type="entry name" value="Lambda_DNA-bd_dom_sf"/>
</dbReference>
<reference evidence="2 3" key="1">
    <citation type="submission" date="2018-10" db="EMBL/GenBank/DDBJ databases">
        <title>Sinomicrobium pectinilyticum sp. nov., a pectinase-producing bacterium isolated from alkaline and saline soil, and emended description of the genus Sinomicrobium.</title>
        <authorList>
            <person name="Cheng B."/>
            <person name="Li C."/>
            <person name="Lai Q."/>
            <person name="Du M."/>
            <person name="Shao Z."/>
            <person name="Xu P."/>
            <person name="Yang C."/>
        </authorList>
    </citation>
    <scope>NUCLEOTIDE SEQUENCE [LARGE SCALE GENOMIC DNA]</scope>
    <source>
        <strain evidence="2 3">5DNS001</strain>
    </source>
</reference>
<dbReference type="Pfam" id="PF07022">
    <property type="entry name" value="Phage_CI_repr"/>
    <property type="match status" value="1"/>
</dbReference>
<sequence>MKREETNNRPPKENDVVPGKEALSVKEVLRNLKEILNLRTNKELSDVLGVRANTISTWKKRNSLDYSRLVAMGKHHKLDLNKLFSNNVFEPDMERDIIAVPRELQYQYVSKRQDRKFLNNLPRYRFPFSSAENARAFQTTDLSSSMTFKGISYVVAEPLEDTEIFASGKTYVVVNREQGIFIGRIEKDKKNKSHVHVITNNHTIIPGKVSMMHREIIELWEVTSMIYQDFVEG</sequence>
<dbReference type="OrthoDB" id="1432159at2"/>
<dbReference type="RefSeq" id="WP_123217477.1">
    <property type="nucleotide sequence ID" value="NZ_RJTM01000122.1"/>
</dbReference>
<organism evidence="2 3">
    <name type="scientific">Sinomicrobium pectinilyticum</name>
    <dbReference type="NCBI Taxonomy" id="1084421"/>
    <lineage>
        <taxon>Bacteria</taxon>
        <taxon>Pseudomonadati</taxon>
        <taxon>Bacteroidota</taxon>
        <taxon>Flavobacteriia</taxon>
        <taxon>Flavobacteriales</taxon>
        <taxon>Flavobacteriaceae</taxon>
        <taxon>Sinomicrobium</taxon>
    </lineage>
</organism>
<accession>A0A3N0E1M3</accession>
<evidence type="ECO:0000313" key="3">
    <source>
        <dbReference type="Proteomes" id="UP000267469"/>
    </source>
</evidence>
<dbReference type="EMBL" id="RJTM01000122">
    <property type="protein sequence ID" value="RNL81686.1"/>
    <property type="molecule type" value="Genomic_DNA"/>
</dbReference>
<feature type="domain" description="Bacteriophage CI repressor N-terminal" evidence="1">
    <location>
        <begin position="28"/>
        <end position="83"/>
    </location>
</feature>
<proteinExistence type="predicted"/>